<dbReference type="PANTHER" id="PTHR43591:SF110">
    <property type="entry name" value="RHODANESE DOMAIN-CONTAINING PROTEIN"/>
    <property type="match status" value="1"/>
</dbReference>
<dbReference type="InterPro" id="IPR029063">
    <property type="entry name" value="SAM-dependent_MTases_sf"/>
</dbReference>
<evidence type="ECO:0000259" key="1">
    <source>
        <dbReference type="Pfam" id="PF08241"/>
    </source>
</evidence>
<protein>
    <submittedName>
        <fullName evidence="2">Putative methyltransferase YcgJ</fullName>
        <ecNumber evidence="2">2.1.1.-</ecNumber>
    </submittedName>
</protein>
<evidence type="ECO:0000313" key="2">
    <source>
        <dbReference type="EMBL" id="ARK30202.1"/>
    </source>
</evidence>
<dbReference type="EMBL" id="CP020814">
    <property type="protein sequence ID" value="ARK30202.1"/>
    <property type="molecule type" value="Genomic_DNA"/>
</dbReference>
<dbReference type="KEGG" id="bkw:BkAM31D_10390"/>
<keyword evidence="3" id="KW-1185">Reference proteome</keyword>
<dbReference type="GO" id="GO:0032259">
    <property type="term" value="P:methylation"/>
    <property type="evidence" value="ECO:0007669"/>
    <property type="project" value="UniProtKB-KW"/>
</dbReference>
<accession>A0A1X9MI30</accession>
<dbReference type="STRING" id="199441.BkAM31D_10390"/>
<dbReference type="GO" id="GO:0008757">
    <property type="term" value="F:S-adenosylmethionine-dependent methyltransferase activity"/>
    <property type="evidence" value="ECO:0007669"/>
    <property type="project" value="InterPro"/>
</dbReference>
<dbReference type="AlphaFoldDB" id="A0A1X9MI30"/>
<name>A0A1X9MI30_9BACI</name>
<proteinExistence type="predicted"/>
<evidence type="ECO:0000313" key="3">
    <source>
        <dbReference type="Proteomes" id="UP000193006"/>
    </source>
</evidence>
<dbReference type="InterPro" id="IPR013216">
    <property type="entry name" value="Methyltransf_11"/>
</dbReference>
<dbReference type="CDD" id="cd02440">
    <property type="entry name" value="AdoMet_MTases"/>
    <property type="match status" value="1"/>
</dbReference>
<dbReference type="Gene3D" id="3.40.50.150">
    <property type="entry name" value="Vaccinia Virus protein VP39"/>
    <property type="match status" value="1"/>
</dbReference>
<dbReference type="Pfam" id="PF08241">
    <property type="entry name" value="Methyltransf_11"/>
    <property type="match status" value="1"/>
</dbReference>
<dbReference type="Proteomes" id="UP000193006">
    <property type="component" value="Chromosome"/>
</dbReference>
<keyword evidence="2" id="KW-0808">Transferase</keyword>
<reference evidence="2 3" key="1">
    <citation type="submission" date="2017-04" db="EMBL/GenBank/DDBJ databases">
        <title>Bacillus krulwichiae AM31D Genome sequencing and assembly.</title>
        <authorList>
            <person name="Krulwich T.A."/>
            <person name="Anastor L."/>
            <person name="Ehrlich R."/>
            <person name="Ehrlich G.D."/>
            <person name="Janto B."/>
        </authorList>
    </citation>
    <scope>NUCLEOTIDE SEQUENCE [LARGE SCALE GENOMIC DNA]</scope>
    <source>
        <strain evidence="2 3">AM31D</strain>
    </source>
</reference>
<gene>
    <name evidence="2" type="primary">ycgJ</name>
    <name evidence="2" type="ORF">BkAM31D_10390</name>
</gene>
<feature type="domain" description="Methyltransferase type 11" evidence="1">
    <location>
        <begin position="49"/>
        <end position="145"/>
    </location>
</feature>
<organism evidence="2 3">
    <name type="scientific">Halalkalibacter krulwichiae</name>
    <dbReference type="NCBI Taxonomy" id="199441"/>
    <lineage>
        <taxon>Bacteria</taxon>
        <taxon>Bacillati</taxon>
        <taxon>Bacillota</taxon>
        <taxon>Bacilli</taxon>
        <taxon>Bacillales</taxon>
        <taxon>Bacillaceae</taxon>
        <taxon>Halalkalibacter</taxon>
    </lineage>
</organism>
<sequence>MTEQNEKSNVQKQFGQNAENYVTSQTHAKGVDLKKLVGIQSFLGDEFVLDIATGGGHVANAVASRVKKVVAFDLTDEILEAARGFIEMNGHRNVEFVKGDAEQLPFSDEEFDVITCRIAAHHFPNPKAFVQEVFRTLKKGGTFLFIDNVAPELDSFDQFYNKVEKDRDYSHQRAWKKTEWIEMLEKADFDVEEMYTFKKTFIYENWTNMMKLSKENKEKLSTFMLDAPDNHHKKFNIKIEDSKIVSFQGESILIKARKG</sequence>
<dbReference type="RefSeq" id="WP_066151708.1">
    <property type="nucleotide sequence ID" value="NZ_CP020814.1"/>
</dbReference>
<dbReference type="SUPFAM" id="SSF53335">
    <property type="entry name" value="S-adenosyl-L-methionine-dependent methyltransferases"/>
    <property type="match status" value="1"/>
</dbReference>
<dbReference type="PANTHER" id="PTHR43591">
    <property type="entry name" value="METHYLTRANSFERASE"/>
    <property type="match status" value="1"/>
</dbReference>
<dbReference type="EC" id="2.1.1.-" evidence="2"/>
<keyword evidence="2" id="KW-0489">Methyltransferase</keyword>